<accession>A0A917I663</accession>
<protein>
    <submittedName>
        <fullName evidence="1">Uncharacterized protein</fullName>
    </submittedName>
</protein>
<dbReference type="AlphaFoldDB" id="A0A917I663"/>
<proteinExistence type="predicted"/>
<evidence type="ECO:0000313" key="2">
    <source>
        <dbReference type="Proteomes" id="UP000603912"/>
    </source>
</evidence>
<organism evidence="1 2">
    <name type="scientific">Alsobacter metallidurans</name>
    <dbReference type="NCBI Taxonomy" id="340221"/>
    <lineage>
        <taxon>Bacteria</taxon>
        <taxon>Pseudomonadati</taxon>
        <taxon>Pseudomonadota</taxon>
        <taxon>Alphaproteobacteria</taxon>
        <taxon>Hyphomicrobiales</taxon>
        <taxon>Alsobacteraceae</taxon>
        <taxon>Alsobacter</taxon>
    </lineage>
</organism>
<gene>
    <name evidence="1" type="ORF">GCM10007036_15450</name>
</gene>
<reference evidence="1" key="2">
    <citation type="submission" date="2020-09" db="EMBL/GenBank/DDBJ databases">
        <authorList>
            <person name="Sun Q."/>
            <person name="Zhou Y."/>
        </authorList>
    </citation>
    <scope>NUCLEOTIDE SEQUENCE</scope>
    <source>
        <strain evidence="1">CGMCC 1.12214</strain>
    </source>
</reference>
<dbReference type="Proteomes" id="UP000603912">
    <property type="component" value="Unassembled WGS sequence"/>
</dbReference>
<sequence>MGICATAIVALGGAAQAGDPFYGRVPVTGPDEALVLYEPAPPVYPDYRIRARYVAIPVINHAGVLYNHPLPVGRPHYYPAVISARY</sequence>
<comment type="caution">
    <text evidence="1">The sequence shown here is derived from an EMBL/GenBank/DDBJ whole genome shotgun (WGS) entry which is preliminary data.</text>
</comment>
<keyword evidence="2" id="KW-1185">Reference proteome</keyword>
<evidence type="ECO:0000313" key="1">
    <source>
        <dbReference type="EMBL" id="GGH15429.1"/>
    </source>
</evidence>
<dbReference type="EMBL" id="BMES01000001">
    <property type="protein sequence ID" value="GGH15429.1"/>
    <property type="molecule type" value="Genomic_DNA"/>
</dbReference>
<name>A0A917I663_9HYPH</name>
<reference evidence="1" key="1">
    <citation type="journal article" date="2014" name="Int. J. Syst. Evol. Microbiol.">
        <title>Complete genome sequence of Corynebacterium casei LMG S-19264T (=DSM 44701T), isolated from a smear-ripened cheese.</title>
        <authorList>
            <consortium name="US DOE Joint Genome Institute (JGI-PGF)"/>
            <person name="Walter F."/>
            <person name="Albersmeier A."/>
            <person name="Kalinowski J."/>
            <person name="Ruckert C."/>
        </authorList>
    </citation>
    <scope>NUCLEOTIDE SEQUENCE</scope>
    <source>
        <strain evidence="1">CGMCC 1.12214</strain>
    </source>
</reference>